<dbReference type="Proteomes" id="UP000076532">
    <property type="component" value="Unassembled WGS sequence"/>
</dbReference>
<reference evidence="1 2" key="1">
    <citation type="journal article" date="2016" name="Mol. Biol. Evol.">
        <title>Comparative Genomics of Early-Diverging Mushroom-Forming Fungi Provides Insights into the Origins of Lignocellulose Decay Capabilities.</title>
        <authorList>
            <person name="Nagy L.G."/>
            <person name="Riley R."/>
            <person name="Tritt A."/>
            <person name="Adam C."/>
            <person name="Daum C."/>
            <person name="Floudas D."/>
            <person name="Sun H."/>
            <person name="Yadav J.S."/>
            <person name="Pangilinan J."/>
            <person name="Larsson K.H."/>
            <person name="Matsuura K."/>
            <person name="Barry K."/>
            <person name="Labutti K."/>
            <person name="Kuo R."/>
            <person name="Ohm R.A."/>
            <person name="Bhattacharya S.S."/>
            <person name="Shirouzu T."/>
            <person name="Yoshinaga Y."/>
            <person name="Martin F.M."/>
            <person name="Grigoriev I.V."/>
            <person name="Hibbett D.S."/>
        </authorList>
    </citation>
    <scope>NUCLEOTIDE SEQUENCE [LARGE SCALE GENOMIC DNA]</scope>
    <source>
        <strain evidence="1 2">CBS 109695</strain>
    </source>
</reference>
<accession>A0A166AJ27</accession>
<proteinExistence type="predicted"/>
<evidence type="ECO:0000313" key="2">
    <source>
        <dbReference type="Proteomes" id="UP000076532"/>
    </source>
</evidence>
<sequence length="284" mass="30983">LDDEGRIAAALVGKPVAEDWPEVVAGLEAAINKLEKALSFYAKDEDHRRGAQPAKAFGVSHGGGQKRPSMLRLGSNANERAIDEFRANPYVIRVAGFGSSAFSYYGPKMYARYCDYLSRLCEHDPSLRWNFKNSVFPTTTVNFGPSAVCFDHIDFGNTAAGWCAITAAGNYDPKHGGHLILFDIDKTIEFPPGSTILIPSSVMRHGNTPIREGETRVSMTQYAAGGIFRWVDNGFVKQDATSDDVKARMAASAPGRFEKLVGLYSTLESLDADRKSVFYPAGAK</sequence>
<gene>
    <name evidence="1" type="ORF">FIBSPDRAFT_756416</name>
</gene>
<name>A0A166AJ27_9AGAM</name>
<organism evidence="1 2">
    <name type="scientific">Athelia psychrophila</name>
    <dbReference type="NCBI Taxonomy" id="1759441"/>
    <lineage>
        <taxon>Eukaryota</taxon>
        <taxon>Fungi</taxon>
        <taxon>Dikarya</taxon>
        <taxon>Basidiomycota</taxon>
        <taxon>Agaricomycotina</taxon>
        <taxon>Agaricomycetes</taxon>
        <taxon>Agaricomycetidae</taxon>
        <taxon>Atheliales</taxon>
        <taxon>Atheliaceae</taxon>
        <taxon>Athelia</taxon>
    </lineage>
</organism>
<protein>
    <recommendedName>
        <fullName evidence="3">Prolyl 4-hydroxylase alpha subunit Fe(2+) 2OG dioxygenase domain-containing protein</fullName>
    </recommendedName>
</protein>
<keyword evidence="2" id="KW-1185">Reference proteome</keyword>
<dbReference type="STRING" id="436010.A0A166AJ27"/>
<dbReference type="OrthoDB" id="3202607at2759"/>
<dbReference type="Gene3D" id="3.60.130.30">
    <property type="match status" value="1"/>
</dbReference>
<dbReference type="AlphaFoldDB" id="A0A166AJ27"/>
<dbReference type="EMBL" id="KV417659">
    <property type="protein sequence ID" value="KZP11656.1"/>
    <property type="molecule type" value="Genomic_DNA"/>
</dbReference>
<evidence type="ECO:0000313" key="1">
    <source>
        <dbReference type="EMBL" id="KZP11656.1"/>
    </source>
</evidence>
<feature type="non-terminal residue" evidence="1">
    <location>
        <position position="1"/>
    </location>
</feature>
<evidence type="ECO:0008006" key="3">
    <source>
        <dbReference type="Google" id="ProtNLM"/>
    </source>
</evidence>